<dbReference type="Proteomes" id="UP000621560">
    <property type="component" value="Unassembled WGS sequence"/>
</dbReference>
<keyword evidence="2" id="KW-1185">Reference proteome</keyword>
<dbReference type="AlphaFoldDB" id="A0A927GT00"/>
<sequence length="193" mass="22283">MAGKLNVLEIKKKLNDFSKEELVELVAESVRISKDTRAYVLFRLEGEAGLLEWVAEAKAQIDKEFNPTRGYPKLRPAIVKKTFTEINRLGKGTTWPLEIMIFFCETASAYIHDEGDIFENMGDFFTDTFEKIIRLLNKEKSPDRFNSFQTRLETIVKKPNCHCWGIQDSLIGSYTELKWVDEDEFVKSLNVSS</sequence>
<proteinExistence type="predicted"/>
<dbReference type="EMBL" id="JACXIZ010000026">
    <property type="protein sequence ID" value="MBD2846570.1"/>
    <property type="molecule type" value="Genomic_DNA"/>
</dbReference>
<name>A0A927GT00_9BACL</name>
<accession>A0A927GT00</accession>
<gene>
    <name evidence="1" type="ORF">IDH44_15325</name>
</gene>
<organism evidence="1 2">
    <name type="scientific">Paenibacillus sabuli</name>
    <dbReference type="NCBI Taxonomy" id="2772509"/>
    <lineage>
        <taxon>Bacteria</taxon>
        <taxon>Bacillati</taxon>
        <taxon>Bacillota</taxon>
        <taxon>Bacilli</taxon>
        <taxon>Bacillales</taxon>
        <taxon>Paenibacillaceae</taxon>
        <taxon>Paenibacillus</taxon>
    </lineage>
</organism>
<protein>
    <submittedName>
        <fullName evidence="1">Uncharacterized protein</fullName>
    </submittedName>
</protein>
<comment type="caution">
    <text evidence="1">The sequence shown here is derived from an EMBL/GenBank/DDBJ whole genome shotgun (WGS) entry which is preliminary data.</text>
</comment>
<evidence type="ECO:0000313" key="1">
    <source>
        <dbReference type="EMBL" id="MBD2846570.1"/>
    </source>
</evidence>
<reference evidence="1" key="1">
    <citation type="submission" date="2020-09" db="EMBL/GenBank/DDBJ databases">
        <title>A novel bacterium of genus Paenibacillus, isolated from South China Sea.</title>
        <authorList>
            <person name="Huang H."/>
            <person name="Mo K."/>
            <person name="Hu Y."/>
        </authorList>
    </citation>
    <scope>NUCLEOTIDE SEQUENCE</scope>
    <source>
        <strain evidence="1">IB182496</strain>
    </source>
</reference>
<dbReference type="RefSeq" id="WP_190919109.1">
    <property type="nucleotide sequence ID" value="NZ_JACXIZ010000026.1"/>
</dbReference>
<evidence type="ECO:0000313" key="2">
    <source>
        <dbReference type="Proteomes" id="UP000621560"/>
    </source>
</evidence>